<gene>
    <name evidence="1" type="ORF">KIF53_01355</name>
</gene>
<sequence length="100" mass="10831">MSLRERLIESLGLICMPLLIFFHAMALMIKWASAIGPIQYVAAEKATAGVVFKFSSEESALAGKLSRLNCRVGSQPIGSFINLDDGLFWSGSIEEVGHEG</sequence>
<proteinExistence type="predicted"/>
<evidence type="ECO:0000313" key="1">
    <source>
        <dbReference type="EMBL" id="MBW8286283.1"/>
    </source>
</evidence>
<accession>A0ABS7F864</accession>
<comment type="caution">
    <text evidence="1">The sequence shown here is derived from an EMBL/GenBank/DDBJ whole genome shotgun (WGS) entry which is preliminary data.</text>
</comment>
<dbReference type="EMBL" id="JAHDTB010000001">
    <property type="protein sequence ID" value="MBW8286283.1"/>
    <property type="molecule type" value="Genomic_DNA"/>
</dbReference>
<name>A0ABS7F864_9NEIS</name>
<organism evidence="1 2">
    <name type="scientific">Chromobacterium subtsugae</name>
    <dbReference type="NCBI Taxonomy" id="251747"/>
    <lineage>
        <taxon>Bacteria</taxon>
        <taxon>Pseudomonadati</taxon>
        <taxon>Pseudomonadota</taxon>
        <taxon>Betaproteobacteria</taxon>
        <taxon>Neisseriales</taxon>
        <taxon>Chromobacteriaceae</taxon>
        <taxon>Chromobacterium</taxon>
    </lineage>
</organism>
<dbReference type="Proteomes" id="UP000711178">
    <property type="component" value="Unassembled WGS sequence"/>
</dbReference>
<protein>
    <submittedName>
        <fullName evidence="1">Uncharacterized protein</fullName>
    </submittedName>
</protein>
<dbReference type="RefSeq" id="WP_146008410.1">
    <property type="nucleotide sequence ID" value="NZ_CP142381.1"/>
</dbReference>
<keyword evidence="2" id="KW-1185">Reference proteome</keyword>
<dbReference type="GeneID" id="89683481"/>
<evidence type="ECO:0000313" key="2">
    <source>
        <dbReference type="Proteomes" id="UP000711178"/>
    </source>
</evidence>
<reference evidence="1 2" key="1">
    <citation type="submission" date="2021-05" db="EMBL/GenBank/DDBJ databases">
        <title>Draft Whole Genome Sequencing Of Biosensor Chromobacterium violaceum Strain CV026 Reveals A Regulatory RNA In Chromobacterium violaceum Phenotype Regulatory Network.</title>
        <authorList>
            <person name="Hong K.W."/>
            <person name="Chan K.G."/>
            <person name="Chang C.-Y."/>
        </authorList>
    </citation>
    <scope>NUCLEOTIDE SEQUENCE [LARGE SCALE GENOMIC DNA]</scope>
    <source>
        <strain evidence="1 2">ATCC 31532</strain>
    </source>
</reference>